<protein>
    <submittedName>
        <fullName evidence="1">Uncharacterized protein</fullName>
    </submittedName>
</protein>
<sequence length="125" mass="13348">MNVSTINQLNDVITARVAKNAEEALKKGVQAVPSVDSRIIQVGTAAFSERWRCIQDHGFGACGEALLNSTEAAQLLGNPDDSGLDEPAGGWLTVEDLDPALGFVNTELFHHSHVSMAFAMREAAL</sequence>
<evidence type="ECO:0000313" key="2">
    <source>
        <dbReference type="Proteomes" id="UP001550210"/>
    </source>
</evidence>
<reference evidence="1 2" key="1">
    <citation type="submission" date="2024-06" db="EMBL/GenBank/DDBJ databases">
        <title>The Natural Products Discovery Center: Release of the First 8490 Sequenced Strains for Exploring Actinobacteria Biosynthetic Diversity.</title>
        <authorList>
            <person name="Kalkreuter E."/>
            <person name="Kautsar S.A."/>
            <person name="Yang D."/>
            <person name="Bader C.D."/>
            <person name="Teijaro C.N."/>
            <person name="Fluegel L."/>
            <person name="Davis C.M."/>
            <person name="Simpson J.R."/>
            <person name="Lauterbach L."/>
            <person name="Steele A.D."/>
            <person name="Gui C."/>
            <person name="Meng S."/>
            <person name="Li G."/>
            <person name="Viehrig K."/>
            <person name="Ye F."/>
            <person name="Su P."/>
            <person name="Kiefer A.F."/>
            <person name="Nichols A."/>
            <person name="Cepeda A.J."/>
            <person name="Yan W."/>
            <person name="Fan B."/>
            <person name="Jiang Y."/>
            <person name="Adhikari A."/>
            <person name="Zheng C.-J."/>
            <person name="Schuster L."/>
            <person name="Cowan T.M."/>
            <person name="Smanski M.J."/>
            <person name="Chevrette M.G."/>
            <person name="De Carvalho L.P.S."/>
            <person name="Shen B."/>
        </authorList>
    </citation>
    <scope>NUCLEOTIDE SEQUENCE [LARGE SCALE GENOMIC DNA]</scope>
    <source>
        <strain evidence="1 2">NPDC006434</strain>
    </source>
</reference>
<gene>
    <name evidence="1" type="ORF">ABZZ21_31015</name>
</gene>
<dbReference type="EMBL" id="JBEXPZ010000045">
    <property type="protein sequence ID" value="MET9848896.1"/>
    <property type="molecule type" value="Genomic_DNA"/>
</dbReference>
<dbReference type="Proteomes" id="UP001550210">
    <property type="component" value="Unassembled WGS sequence"/>
</dbReference>
<dbReference type="RefSeq" id="WP_355401071.1">
    <property type="nucleotide sequence ID" value="NZ_JBEXPZ010000045.1"/>
</dbReference>
<name>A0ABV2V4Z1_9ACTN</name>
<keyword evidence="2" id="KW-1185">Reference proteome</keyword>
<organism evidence="1 2">
    <name type="scientific">Streptomyces ossamyceticus</name>
    <dbReference type="NCBI Taxonomy" id="249581"/>
    <lineage>
        <taxon>Bacteria</taxon>
        <taxon>Bacillati</taxon>
        <taxon>Actinomycetota</taxon>
        <taxon>Actinomycetes</taxon>
        <taxon>Kitasatosporales</taxon>
        <taxon>Streptomycetaceae</taxon>
        <taxon>Streptomyces</taxon>
    </lineage>
</organism>
<comment type="caution">
    <text evidence="1">The sequence shown here is derived from an EMBL/GenBank/DDBJ whole genome shotgun (WGS) entry which is preliminary data.</text>
</comment>
<proteinExistence type="predicted"/>
<accession>A0ABV2V4Z1</accession>
<evidence type="ECO:0000313" key="1">
    <source>
        <dbReference type="EMBL" id="MET9848896.1"/>
    </source>
</evidence>